<name>A0ABU4RLH5_9HYPH</name>
<dbReference type="EMBL" id="JAXAFJ010000002">
    <property type="protein sequence ID" value="MDX6805436.1"/>
    <property type="molecule type" value="Genomic_DNA"/>
</dbReference>
<evidence type="ECO:0008006" key="5">
    <source>
        <dbReference type="Google" id="ProtNLM"/>
    </source>
</evidence>
<dbReference type="Proteomes" id="UP001274321">
    <property type="component" value="Unassembled WGS sequence"/>
</dbReference>
<feature type="signal peptide" evidence="2">
    <location>
        <begin position="1"/>
        <end position="24"/>
    </location>
</feature>
<dbReference type="RefSeq" id="WP_319843552.1">
    <property type="nucleotide sequence ID" value="NZ_JAXAFJ010000002.1"/>
</dbReference>
<protein>
    <recommendedName>
        <fullName evidence="5">Large exoprotein involved in heme utilization or adhesion</fullName>
    </recommendedName>
</protein>
<keyword evidence="4" id="KW-1185">Reference proteome</keyword>
<proteinExistence type="predicted"/>
<feature type="region of interest" description="Disordered" evidence="1">
    <location>
        <begin position="76"/>
        <end position="120"/>
    </location>
</feature>
<feature type="chain" id="PRO_5045725682" description="Large exoprotein involved in heme utilization or adhesion" evidence="2">
    <location>
        <begin position="25"/>
        <end position="120"/>
    </location>
</feature>
<keyword evidence="2" id="KW-0732">Signal</keyword>
<organism evidence="3 4">
    <name type="scientific">Terrihabitans rhizophilus</name>
    <dbReference type="NCBI Taxonomy" id="3092662"/>
    <lineage>
        <taxon>Bacteria</taxon>
        <taxon>Pseudomonadati</taxon>
        <taxon>Pseudomonadota</taxon>
        <taxon>Alphaproteobacteria</taxon>
        <taxon>Hyphomicrobiales</taxon>
        <taxon>Terrihabitans</taxon>
    </lineage>
</organism>
<reference evidence="3 4" key="1">
    <citation type="submission" date="2023-11" db="EMBL/GenBank/DDBJ databases">
        <authorList>
            <person name="Bao R."/>
        </authorList>
    </citation>
    <scope>NUCLEOTIDE SEQUENCE [LARGE SCALE GENOMIC DNA]</scope>
    <source>
        <strain evidence="3 4">PJ23</strain>
    </source>
</reference>
<accession>A0ABU4RLH5</accession>
<evidence type="ECO:0000256" key="2">
    <source>
        <dbReference type="SAM" id="SignalP"/>
    </source>
</evidence>
<evidence type="ECO:0000313" key="3">
    <source>
        <dbReference type="EMBL" id="MDX6805436.1"/>
    </source>
</evidence>
<evidence type="ECO:0000256" key="1">
    <source>
        <dbReference type="SAM" id="MobiDB-lite"/>
    </source>
</evidence>
<feature type="compositionally biased region" description="Polar residues" evidence="1">
    <location>
        <begin position="76"/>
        <end position="89"/>
    </location>
</feature>
<evidence type="ECO:0000313" key="4">
    <source>
        <dbReference type="Proteomes" id="UP001274321"/>
    </source>
</evidence>
<gene>
    <name evidence="3" type="ORF">SCD90_05105</name>
</gene>
<sequence>MKYAIAALGLSTFVMSGAVLPAQAATYDGEWSVLIVTEQGSCDRAYRYPVKISNGVVSYNGQNKFNVSGRVQSNGSAQVTVSKGNQAASGSGRLSGKNGRGTWRAPDGGCSGKWTAEKRG</sequence>
<comment type="caution">
    <text evidence="3">The sequence shown here is derived from an EMBL/GenBank/DDBJ whole genome shotgun (WGS) entry which is preliminary data.</text>
</comment>